<feature type="transmembrane region" description="Helical" evidence="10">
    <location>
        <begin position="784"/>
        <end position="803"/>
    </location>
</feature>
<dbReference type="InterPro" id="IPR006068">
    <property type="entry name" value="ATPase_P-typ_cation-transptr_C"/>
</dbReference>
<dbReference type="InterPro" id="IPR023214">
    <property type="entry name" value="HAD_sf"/>
</dbReference>
<dbReference type="InterPro" id="IPR008250">
    <property type="entry name" value="ATPase_P-typ_transduc_dom_A_sf"/>
</dbReference>
<proteinExistence type="inferred from homology"/>
<dbReference type="KEGG" id="pbf:CFX0092_A3362"/>
<feature type="transmembrane region" description="Helical" evidence="10">
    <location>
        <begin position="871"/>
        <end position="896"/>
    </location>
</feature>
<keyword evidence="9 10" id="KW-0472">Membrane</keyword>
<dbReference type="AlphaFoldDB" id="A0A160T8H5"/>
<dbReference type="GO" id="GO:0019829">
    <property type="term" value="F:ATPase-coupled monoatomic cation transmembrane transporter activity"/>
    <property type="evidence" value="ECO:0007669"/>
    <property type="project" value="TreeGrafter"/>
</dbReference>
<evidence type="ECO:0000256" key="1">
    <source>
        <dbReference type="ARBA" id="ARBA00004651"/>
    </source>
</evidence>
<dbReference type="Gene3D" id="1.20.1110.10">
    <property type="entry name" value="Calcium-transporting ATPase, transmembrane domain"/>
    <property type="match status" value="1"/>
</dbReference>
<dbReference type="Pfam" id="PF00690">
    <property type="entry name" value="Cation_ATPase_N"/>
    <property type="match status" value="1"/>
</dbReference>
<sequence>MSDWYQLEVEAALRELNSSSELGLSSAEAAARLEKFGPNELVEKGAKSPLAIFADQFKDLMVIILIVAAIASAVLGEVEEVVIIMAIVALNAVIGFSQEYRAEKAIAALKKLAVPTVRVLRDGRLADISARWLVPGDIVRLETGDLIPADGRLLESINLRAQEAALTGESEPISKFITPLAARNGQAPPLGDRRNMVYMGTAVSYGRGTALITETGMQTELGNIAELIQGVEEDQTPLQRRLDHLGKILGYIAIAIIVFVVGLGLLRGEHFSNLFLVGVSLAVAAVPEGLPAVVAITLALGAQRMLKRNALIRRLPAVETLGSVTVICSDKTGTLTQNRMTVTVLDVAGHSRELATLVDSAGYIHNAVLKPEAAPEERSLDLLLIAGALCNDALLQDEPEGGRRVMGDPTEGALVLAADEIGHSKAELETRWPRLAEVPFTSERKRMTTIHHSPPEDEFAQAPWGRQPYVAFTKGAADGLLESCGHYWTGDEIKPLDEAARALILAANARSAQAGQRVLGVAFRGLDELPDTADESAVEREMCFVGLISMIDPPRPEVKAAVRTAREAGIQSIMITGDHPLTAQTIARDLAITTGDRHLTGHDLAEMPAGALQQIVQDVPVYARVSPEHKLDIVQALQDRGQVVAMTGDGVNDAPALKKAEIGVAMGIAGTDVSKEAADMVLLDDNYATIVAAIEEGRNIYDNIRKFVTYILSSNTGELFVMFIGPFLGLPLPLLAVQILWINLVTDGLPGLALAVEPAEKGIMKRPPYHPDESILSRGVGQRIVWIGLLMGAVSLLVGLFYYRQDPNGPWQTMIFTTLTLAQMGNALALRAHEDSVLRIGPFSNRLMVIAIALTVVLQLALLYTSIGRRFFGVVALSPADLAIGLAASALVFVAVEIEKWLRRRKN</sequence>
<feature type="transmembrane region" description="Helical" evidence="10">
    <location>
        <begin position="734"/>
        <end position="756"/>
    </location>
</feature>
<evidence type="ECO:0000256" key="8">
    <source>
        <dbReference type="ARBA" id="ARBA00022989"/>
    </source>
</evidence>
<dbReference type="SFLD" id="SFLDS00003">
    <property type="entry name" value="Haloacid_Dehalogenase"/>
    <property type="match status" value="1"/>
</dbReference>
<dbReference type="InterPro" id="IPR059000">
    <property type="entry name" value="ATPase_P-type_domA"/>
</dbReference>
<gene>
    <name evidence="12" type="primary">pacL</name>
    <name evidence="12" type="ORF">CFX0092_A3362</name>
</gene>
<dbReference type="RefSeq" id="WP_095044479.1">
    <property type="nucleotide sequence ID" value="NZ_LN890655.1"/>
</dbReference>
<comment type="subcellular location">
    <subcellularLocation>
        <location evidence="1">Cell membrane</location>
        <topology evidence="1">Multi-pass membrane protein</topology>
    </subcellularLocation>
</comment>
<protein>
    <submittedName>
        <fullName evidence="12">Calcium-transporting ATPase</fullName>
        <ecNumber evidence="12">3.6.3.8</ecNumber>
    </submittedName>
</protein>
<dbReference type="SUPFAM" id="SSF81660">
    <property type="entry name" value="Metal cation-transporting ATPase, ATP-binding domain N"/>
    <property type="match status" value="1"/>
</dbReference>
<keyword evidence="5" id="KW-0547">Nucleotide-binding</keyword>
<feature type="domain" description="Cation-transporting P-type ATPase N-terminal" evidence="11">
    <location>
        <begin position="3"/>
        <end position="77"/>
    </location>
</feature>
<dbReference type="PRINTS" id="PR00119">
    <property type="entry name" value="CATATPASE"/>
</dbReference>
<evidence type="ECO:0000259" key="11">
    <source>
        <dbReference type="SMART" id="SM00831"/>
    </source>
</evidence>
<dbReference type="InterPro" id="IPR018303">
    <property type="entry name" value="ATPase_P-typ_P_site"/>
</dbReference>
<dbReference type="GO" id="GO:0016887">
    <property type="term" value="F:ATP hydrolysis activity"/>
    <property type="evidence" value="ECO:0007669"/>
    <property type="project" value="InterPro"/>
</dbReference>
<dbReference type="InterPro" id="IPR004014">
    <property type="entry name" value="ATPase_P-typ_cation-transptr_N"/>
</dbReference>
<keyword evidence="7" id="KW-1278">Translocase</keyword>
<evidence type="ECO:0000256" key="10">
    <source>
        <dbReference type="SAM" id="Phobius"/>
    </source>
</evidence>
<dbReference type="Gene3D" id="2.70.150.10">
    <property type="entry name" value="Calcium-transporting ATPase, cytoplasmic transduction domain A"/>
    <property type="match status" value="1"/>
</dbReference>
<keyword evidence="13" id="KW-1185">Reference proteome</keyword>
<keyword evidence="12" id="KW-0378">Hydrolase</keyword>
<dbReference type="GO" id="GO:1902600">
    <property type="term" value="P:proton transmembrane transport"/>
    <property type="evidence" value="ECO:0007669"/>
    <property type="project" value="TreeGrafter"/>
</dbReference>
<dbReference type="SMART" id="SM00831">
    <property type="entry name" value="Cation_ATPase_N"/>
    <property type="match status" value="1"/>
</dbReference>
<comment type="similarity">
    <text evidence="2">Belongs to the cation transport ATPase (P-type) (TC 3.A.3) family. Type IIA subfamily.</text>
</comment>
<feature type="transmembrane region" description="Helical" evidence="10">
    <location>
        <begin position="274"/>
        <end position="300"/>
    </location>
</feature>
<dbReference type="Proteomes" id="UP000215027">
    <property type="component" value="Chromosome I"/>
</dbReference>
<keyword evidence="4 10" id="KW-0812">Transmembrane</keyword>
<dbReference type="Pfam" id="PF00689">
    <property type="entry name" value="Cation_ATPase_C"/>
    <property type="match status" value="1"/>
</dbReference>
<dbReference type="GO" id="GO:0005524">
    <property type="term" value="F:ATP binding"/>
    <property type="evidence" value="ECO:0007669"/>
    <property type="project" value="UniProtKB-KW"/>
</dbReference>
<dbReference type="CDD" id="cd02089">
    <property type="entry name" value="P-type_ATPase_Ca_prok"/>
    <property type="match status" value="1"/>
</dbReference>
<dbReference type="SUPFAM" id="SSF81665">
    <property type="entry name" value="Calcium ATPase, transmembrane domain M"/>
    <property type="match status" value="1"/>
</dbReference>
<dbReference type="SUPFAM" id="SSF56784">
    <property type="entry name" value="HAD-like"/>
    <property type="match status" value="1"/>
</dbReference>
<dbReference type="GO" id="GO:0005886">
    <property type="term" value="C:plasma membrane"/>
    <property type="evidence" value="ECO:0007669"/>
    <property type="project" value="UniProtKB-SubCell"/>
</dbReference>
<dbReference type="EMBL" id="LN890655">
    <property type="protein sequence ID" value="CUS05240.2"/>
    <property type="molecule type" value="Genomic_DNA"/>
</dbReference>
<dbReference type="PROSITE" id="PS00154">
    <property type="entry name" value="ATPASE_E1_E2"/>
    <property type="match status" value="1"/>
</dbReference>
<reference evidence="12" key="1">
    <citation type="submission" date="2016-01" db="EMBL/GenBank/DDBJ databases">
        <authorList>
            <person name="Mcilroy J.S."/>
            <person name="Karst M S."/>
            <person name="Albertsen M."/>
        </authorList>
    </citation>
    <scope>NUCLEOTIDE SEQUENCE</scope>
    <source>
        <strain evidence="12">Cfx-K</strain>
    </source>
</reference>
<evidence type="ECO:0000256" key="5">
    <source>
        <dbReference type="ARBA" id="ARBA00022741"/>
    </source>
</evidence>
<dbReference type="Gene3D" id="3.40.50.1000">
    <property type="entry name" value="HAD superfamily/HAD-like"/>
    <property type="match status" value="1"/>
</dbReference>
<dbReference type="OrthoDB" id="9760364at2"/>
<keyword evidence="6" id="KW-0067">ATP-binding</keyword>
<keyword evidence="3" id="KW-1003">Cell membrane</keyword>
<dbReference type="PANTHER" id="PTHR43294:SF21">
    <property type="entry name" value="CATION TRANSPORTING ATPASE"/>
    <property type="match status" value="1"/>
</dbReference>
<dbReference type="FunFam" id="3.40.50.1000:FF:000028">
    <property type="entry name" value="Calcium-transporting P-type ATPase, putative"/>
    <property type="match status" value="1"/>
</dbReference>
<feature type="transmembrane region" description="Helical" evidence="10">
    <location>
        <begin position="843"/>
        <end position="865"/>
    </location>
</feature>
<accession>A0A160T8H5</accession>
<evidence type="ECO:0000313" key="12">
    <source>
        <dbReference type="EMBL" id="CUS05240.2"/>
    </source>
</evidence>
<dbReference type="SFLD" id="SFLDF00027">
    <property type="entry name" value="p-type_atpase"/>
    <property type="match status" value="1"/>
</dbReference>
<evidence type="ECO:0000313" key="13">
    <source>
        <dbReference type="Proteomes" id="UP000215027"/>
    </source>
</evidence>
<dbReference type="PRINTS" id="PR00120">
    <property type="entry name" value="HATPASE"/>
</dbReference>
<evidence type="ECO:0000256" key="7">
    <source>
        <dbReference type="ARBA" id="ARBA00022967"/>
    </source>
</evidence>
<evidence type="ECO:0000256" key="3">
    <source>
        <dbReference type="ARBA" id="ARBA00022475"/>
    </source>
</evidence>
<evidence type="ECO:0000256" key="4">
    <source>
        <dbReference type="ARBA" id="ARBA00022692"/>
    </source>
</evidence>
<dbReference type="FunFam" id="3.40.50.1000:FF:000001">
    <property type="entry name" value="Phospholipid-transporting ATPase IC"/>
    <property type="match status" value="1"/>
</dbReference>
<name>A0A160T8H5_9CHLR</name>
<dbReference type="Pfam" id="PF13246">
    <property type="entry name" value="Cation_ATPase"/>
    <property type="match status" value="1"/>
</dbReference>
<dbReference type="PANTHER" id="PTHR43294">
    <property type="entry name" value="SODIUM/POTASSIUM-TRANSPORTING ATPASE SUBUNIT ALPHA"/>
    <property type="match status" value="1"/>
</dbReference>
<dbReference type="Gene3D" id="3.40.1110.10">
    <property type="entry name" value="Calcium-transporting ATPase, cytoplasmic domain N"/>
    <property type="match status" value="1"/>
</dbReference>
<evidence type="ECO:0000256" key="6">
    <source>
        <dbReference type="ARBA" id="ARBA00022840"/>
    </source>
</evidence>
<dbReference type="InterPro" id="IPR044492">
    <property type="entry name" value="P_typ_ATPase_HD_dom"/>
</dbReference>
<feature type="transmembrane region" description="Helical" evidence="10">
    <location>
        <begin position="809"/>
        <end position="831"/>
    </location>
</feature>
<keyword evidence="8 10" id="KW-1133">Transmembrane helix</keyword>
<feature type="transmembrane region" description="Helical" evidence="10">
    <location>
        <begin position="57"/>
        <end position="75"/>
    </location>
</feature>
<evidence type="ECO:0000256" key="9">
    <source>
        <dbReference type="ARBA" id="ARBA00023136"/>
    </source>
</evidence>
<dbReference type="InterPro" id="IPR001757">
    <property type="entry name" value="P_typ_ATPase"/>
</dbReference>
<dbReference type="Pfam" id="PF00122">
    <property type="entry name" value="E1-E2_ATPase"/>
    <property type="match status" value="1"/>
</dbReference>
<dbReference type="EC" id="3.6.3.8" evidence="12"/>
<dbReference type="InterPro" id="IPR023298">
    <property type="entry name" value="ATPase_P-typ_TM_dom_sf"/>
</dbReference>
<organism evidence="12 13">
    <name type="scientific">Candidatus Promineifilum breve</name>
    <dbReference type="NCBI Taxonomy" id="1806508"/>
    <lineage>
        <taxon>Bacteria</taxon>
        <taxon>Bacillati</taxon>
        <taxon>Chloroflexota</taxon>
        <taxon>Ardenticatenia</taxon>
        <taxon>Candidatus Promineifilales</taxon>
        <taxon>Candidatus Promineifilaceae</taxon>
        <taxon>Candidatus Promineifilum</taxon>
    </lineage>
</organism>
<dbReference type="InterPro" id="IPR023299">
    <property type="entry name" value="ATPase_P-typ_cyto_dom_N"/>
</dbReference>
<evidence type="ECO:0000256" key="2">
    <source>
        <dbReference type="ARBA" id="ARBA00005675"/>
    </source>
</evidence>
<dbReference type="InterPro" id="IPR050510">
    <property type="entry name" value="Cation_transp_ATPase_P-type"/>
</dbReference>
<dbReference type="InterPro" id="IPR036412">
    <property type="entry name" value="HAD-like_sf"/>
</dbReference>
<dbReference type="SFLD" id="SFLDG00002">
    <property type="entry name" value="C1.7:_P-type_atpase_like"/>
    <property type="match status" value="1"/>
</dbReference>
<dbReference type="NCBIfam" id="TIGR01494">
    <property type="entry name" value="ATPase_P-type"/>
    <property type="match status" value="2"/>
</dbReference>
<feature type="transmembrane region" description="Helical" evidence="10">
    <location>
        <begin position="707"/>
        <end position="728"/>
    </location>
</feature>
<dbReference type="SUPFAM" id="SSF81653">
    <property type="entry name" value="Calcium ATPase, transduction domain A"/>
    <property type="match status" value="1"/>
</dbReference>
<feature type="transmembrane region" description="Helical" evidence="10">
    <location>
        <begin position="248"/>
        <end position="268"/>
    </location>
</feature>